<accession>A0A6A9QQ84</accession>
<dbReference type="RefSeq" id="WP_156017022.1">
    <property type="nucleotide sequence ID" value="NZ_WGGD01000005.1"/>
</dbReference>
<feature type="coiled-coil region" evidence="1">
    <location>
        <begin position="555"/>
        <end position="582"/>
    </location>
</feature>
<evidence type="ECO:0000313" key="3">
    <source>
        <dbReference type="Proteomes" id="UP000470772"/>
    </source>
</evidence>
<comment type="caution">
    <text evidence="2">The sequence shown here is derived from an EMBL/GenBank/DDBJ whole genome shotgun (WGS) entry which is preliminary data.</text>
</comment>
<evidence type="ECO:0000313" key="2">
    <source>
        <dbReference type="EMBL" id="MUN29445.1"/>
    </source>
</evidence>
<dbReference type="Proteomes" id="UP000470772">
    <property type="component" value="Unassembled WGS sequence"/>
</dbReference>
<reference evidence="2 3" key="1">
    <citation type="submission" date="2019-10" db="EMBL/GenBank/DDBJ databases">
        <title>Sequencing and Assembly of Multiple Reported Metal-Biooxidizing Members of the Extremely Thermoacidophilic Archaeal Family Sulfolobaceae.</title>
        <authorList>
            <person name="Counts J.A."/>
            <person name="Kelly R.M."/>
        </authorList>
    </citation>
    <scope>NUCLEOTIDE SEQUENCE [LARGE SCALE GENOMIC DNA]</scope>
    <source>
        <strain evidence="2 3">DSM 6482</strain>
    </source>
</reference>
<evidence type="ECO:0008006" key="4">
    <source>
        <dbReference type="Google" id="ProtNLM"/>
    </source>
</evidence>
<gene>
    <name evidence="2" type="ORF">GC250_08345</name>
</gene>
<proteinExistence type="predicted"/>
<keyword evidence="1" id="KW-0175">Coiled coil</keyword>
<dbReference type="AlphaFoldDB" id="A0A6A9QQ84"/>
<dbReference type="InterPro" id="IPR027417">
    <property type="entry name" value="P-loop_NTPase"/>
</dbReference>
<dbReference type="SUPFAM" id="SSF52540">
    <property type="entry name" value="P-loop containing nucleoside triphosphate hydrolases"/>
    <property type="match status" value="1"/>
</dbReference>
<sequence length="1020" mass="118046">MTKRLSETAADSSSAFSLFKCISSVRYLNKLKFFSTINHELDRIKSERESPEIIALVADWGQGKSFFLDIIKEYSNSSNIAVIKENFSNVLENWIPNRDGILLIDEVENLVDSAIFGKYKEKIRDFWINIKTLANSKGNSIIYLSMTPSAYSKIFSVGGQLQLMFQETFPALVERVKKVTLNTPSKLEFLLMLNCSMKLRGFDEEDLISYLKYMDLPFWVTQPERRKYVRLINEVIMDNFPSVENTFQEISRGPAKSFLNDEEETVREKELLRLEDEIDRSDRENLYKSLMCRVGIDESEIVEPLKWMFVKGNLVPYSKWIQVTSDSEVAQNLEDFLLTVKKGKDIEDSLYIFISEELEKLVYEGIISDFEELEAIKEKVLPLANVEAYALRWDFYEKIVNTNVGGLIVDFKTREMKDMALRFVNDNLTDNKKLIESIINFIEIGKQEWKVEERGQLSLPATLIQLTVGEKKINLMLAVPTSHQDMEKIIEKIKSSQDIIHSLLLMNNEFVENNMDDIERLVKITNNLSITMMRIDVPTPMKRQLLYMLFAKKTMKNVNIRYDALEIKLGELKRNVEKCINESYEKLIIPQLPAINKRLIQSFNWILFYPEDGIAEVKDIFEKTNEVVNQKFRIFGSKQFHLEDFETETVLEKEIVPYLTDNEIIRSKEGFLDYSNLYGETINKISTLLAGYLKQRMDDYVNPLVNFFISSSSTSPDEKFLNAIAKLLQTKNDQSLLFLVYVSVISGSLISKMDKEKIIDAIIEKINQLPKKEVNDDYFITAKRRDAGIRSLSEMRNIMEKYRELCMLSKENVNNLRFCASYIALNSIYSKLSTTAEESRNKMNNEIEIQILKKVDTLVKARKFLGINEPTEEEKIIEEILNKIRNMKNIAKEISDTLKEIYENNKGEEFKRSLDEVVSAIGMDEDQPIHLGLFIANLTNAVLDGVRTSIIDYLNKVDIFNMIQGVKGSARVIKDIDVLLDSLNKTMPELPLIKEEKTKVAQEIEDTVSKIRERVKEIEG</sequence>
<name>A0A6A9QQ84_SULME</name>
<protein>
    <recommendedName>
        <fullName evidence="4">KAP NTPase domain-containing protein</fullName>
    </recommendedName>
</protein>
<dbReference type="EMBL" id="WGGD01000005">
    <property type="protein sequence ID" value="MUN29445.1"/>
    <property type="molecule type" value="Genomic_DNA"/>
</dbReference>
<keyword evidence="3" id="KW-1185">Reference proteome</keyword>
<organism evidence="2 3">
    <name type="scientific">Sulfuracidifex metallicus DSM 6482 = JCM 9184</name>
    <dbReference type="NCBI Taxonomy" id="523847"/>
    <lineage>
        <taxon>Archaea</taxon>
        <taxon>Thermoproteota</taxon>
        <taxon>Thermoprotei</taxon>
        <taxon>Sulfolobales</taxon>
        <taxon>Sulfolobaceae</taxon>
        <taxon>Sulfuracidifex</taxon>
    </lineage>
</organism>
<evidence type="ECO:0000256" key="1">
    <source>
        <dbReference type="SAM" id="Coils"/>
    </source>
</evidence>